<organism evidence="1 2">
    <name type="scientific">Oikopleura dioica</name>
    <name type="common">Tunicate</name>
    <dbReference type="NCBI Taxonomy" id="34765"/>
    <lineage>
        <taxon>Eukaryota</taxon>
        <taxon>Metazoa</taxon>
        <taxon>Chordata</taxon>
        <taxon>Tunicata</taxon>
        <taxon>Appendicularia</taxon>
        <taxon>Copelata</taxon>
        <taxon>Oikopleuridae</taxon>
        <taxon>Oikopleura</taxon>
    </lineage>
</organism>
<evidence type="ECO:0000313" key="1">
    <source>
        <dbReference type="EMBL" id="CAG5107263.1"/>
    </source>
</evidence>
<reference evidence="1 2" key="1">
    <citation type="submission" date="2021-04" db="EMBL/GenBank/DDBJ databases">
        <authorList>
            <person name="Bliznina A."/>
        </authorList>
    </citation>
    <scope>NUCLEOTIDE SEQUENCE [LARGE SCALE GENOMIC DNA]</scope>
</reference>
<accession>A0ABN7SYY7</accession>
<proteinExistence type="predicted"/>
<gene>
    <name evidence="1" type="ORF">OKIOD_LOCUS11998</name>
</gene>
<dbReference type="EMBL" id="OU015566">
    <property type="protein sequence ID" value="CAG5107263.1"/>
    <property type="molecule type" value="Genomic_DNA"/>
</dbReference>
<dbReference type="Proteomes" id="UP001158576">
    <property type="component" value="Chromosome 1"/>
</dbReference>
<sequence>MPDTAGSSRFLNEQGRKFREWVSNREKQRTFTVRELQLLLVDYSEAMDFEKHANHMTIARDIIYKTIKYPKISRKFALDSLLPLMTIATQNDYKEALNFNWECHRREMLKPIDGSEDNYGRRRFYTKRERQDEW</sequence>
<evidence type="ECO:0000313" key="2">
    <source>
        <dbReference type="Proteomes" id="UP001158576"/>
    </source>
</evidence>
<keyword evidence="2" id="KW-1185">Reference proteome</keyword>
<name>A0ABN7SYY7_OIKDI</name>
<protein>
    <submittedName>
        <fullName evidence="1">Oidioi.mRNA.OKI2018_I69.chr1.g3233.t1.cds</fullName>
    </submittedName>
</protein>